<dbReference type="InterPro" id="IPR026444">
    <property type="entry name" value="Secre_tail"/>
</dbReference>
<dbReference type="Gene3D" id="2.40.10.500">
    <property type="match status" value="1"/>
</dbReference>
<dbReference type="NCBIfam" id="TIGR02608">
    <property type="entry name" value="delta_60_rpt"/>
    <property type="match status" value="2"/>
</dbReference>
<evidence type="ECO:0000313" key="2">
    <source>
        <dbReference type="EMBL" id="UOG73185.1"/>
    </source>
</evidence>
<protein>
    <submittedName>
        <fullName evidence="2">SBBP repeat-containing protein</fullName>
    </submittedName>
</protein>
<keyword evidence="3" id="KW-1185">Reference proteome</keyword>
<dbReference type="RefSeq" id="WP_243795176.1">
    <property type="nucleotide sequence ID" value="NZ_CP094669.1"/>
</dbReference>
<dbReference type="Pfam" id="PF06739">
    <property type="entry name" value="SBBP"/>
    <property type="match status" value="1"/>
</dbReference>
<dbReference type="InterPro" id="IPR013431">
    <property type="entry name" value="Delta_60_rpt"/>
</dbReference>
<dbReference type="InterPro" id="IPR010620">
    <property type="entry name" value="SBBP_repeat"/>
</dbReference>
<dbReference type="SUPFAM" id="SSF101898">
    <property type="entry name" value="NHL repeat"/>
    <property type="match status" value="2"/>
</dbReference>
<dbReference type="SUPFAM" id="SSF63829">
    <property type="entry name" value="Calcium-dependent phosphotriesterase"/>
    <property type="match status" value="1"/>
</dbReference>
<proteinExistence type="predicted"/>
<dbReference type="NCBIfam" id="TIGR04183">
    <property type="entry name" value="Por_Secre_tail"/>
    <property type="match status" value="1"/>
</dbReference>
<dbReference type="PANTHER" id="PTHR35580">
    <property type="entry name" value="CELL SURFACE GLYCOPROTEIN (S-LAYER PROTEIN)-LIKE PROTEIN"/>
    <property type="match status" value="1"/>
</dbReference>
<dbReference type="Gene3D" id="2.120.10.30">
    <property type="entry name" value="TolB, C-terminal domain"/>
    <property type="match status" value="2"/>
</dbReference>
<evidence type="ECO:0000313" key="3">
    <source>
        <dbReference type="Proteomes" id="UP000831113"/>
    </source>
</evidence>
<evidence type="ECO:0000256" key="1">
    <source>
        <dbReference type="SAM" id="SignalP"/>
    </source>
</evidence>
<feature type="signal peptide" evidence="1">
    <location>
        <begin position="1"/>
        <end position="24"/>
    </location>
</feature>
<reference evidence="2 3" key="1">
    <citation type="submission" date="2022-03" db="EMBL/GenBank/DDBJ databases">
        <title>Hymenobactersp. isolated from the air.</title>
        <authorList>
            <person name="Won M."/>
            <person name="Kwon S.-W."/>
        </authorList>
    </citation>
    <scope>NUCLEOTIDE SEQUENCE [LARGE SCALE GENOMIC DNA]</scope>
    <source>
        <strain evidence="2 3">KACC 21982</strain>
    </source>
</reference>
<dbReference type="EMBL" id="CP094669">
    <property type="protein sequence ID" value="UOG73185.1"/>
    <property type="molecule type" value="Genomic_DNA"/>
</dbReference>
<sequence length="1052" mass="111015">MKHSFTRLLLAAAGLLVQVPTAQAQLSSAASDVQTRRPLPVLPHAPARPSGIPALHPSLLTAKAAAAATKGGRLPQRPQMGELPQLGASVRRTQESTLNFETVTETGFFEYQGPGSRSDRATGLTVDAAGNFYVVGIGLRAGDSRNDFITLKYSPSGQLLWTARYNTAPNSDTGGATDVAVDAMGNVYVTGPTRATSSASDYATIKYSASGQQLWVAVYNGPGNSTDVPSKVVVDGLGDVYVAGTTTVKYSPSGQQLWTATGGDIALDAANNVYLTGNGVSKYTASGQLIWATPGPGGAVDLDAAGNAYVTGSVDSGNNNLDYVARKYNGATGQRVWEARYNSSGNGRDEMVDAAVDAAGNVYITGTTTNGNSSGTRYATVKFSTAGQQLWEAIYLSVYPDSPAPAGVFFDVARRLVLDATGNVYVSGDSQPLLSIPTDYLTVKYNGATGQQVWDIRYDRVTVRRNMDEVADLAVDATGNVYVTGTTSFSGVFTRSFSTVKYTQSELRQLWEARFTGPGTSTEGAEDVVTDTSGNVYVTGYAYNGRNYDYATVKYTPTGQQLWEARYNGPADGEDLPTNVVVDSAGNVYVSGTSHGLAKSDYATIKYSPTGQQIWQAHYSGPVNGYNLATKVEVGRRGTVYVTGSSDNGSTTSYDYATVKYNAATGQQLWQATYNGPTNSFDLAADLVVDEVGDVYVTGTTYSSSSSDCATVKYASTSGQPVWESIYNGPNNGYDEATKLVLIGSPSRVVVAGTSEGESTGSDFTTVLYETFGGSQAWANQYNDPANGDDILADLAVTSQGDIVVAGTSYGGSSADYSTVRYNREGQRIWASRYDGPANSYDEATALALDAAGNSYVTGLSYNTDGTSDFATVRYAPGPSPNTTTGRLQWVAHYNGSGNSYDEPAAITVDAANRVHVTGFSLGSSTGYDFATLTYGFVNLFAKPLASAPQAQASTPLAVGPVASKHVQGLSVYPNPAAGQASVSFRPVQDGAAQVLVYNQLGRQVASLYHGAVRKGQRYTLVLDGQQLAPGLYTCSVLVNDQRETVRLQINH</sequence>
<feature type="chain" id="PRO_5046800165" evidence="1">
    <location>
        <begin position="25"/>
        <end position="1052"/>
    </location>
</feature>
<accession>A0ABY4CVJ6</accession>
<name>A0ABY4CVJ6_9BACT</name>
<organism evidence="2 3">
    <name type="scientific">Hymenobacter tibetensis</name>
    <dbReference type="NCBI Taxonomy" id="497967"/>
    <lineage>
        <taxon>Bacteria</taxon>
        <taxon>Pseudomonadati</taxon>
        <taxon>Bacteroidota</taxon>
        <taxon>Cytophagia</taxon>
        <taxon>Cytophagales</taxon>
        <taxon>Hymenobacteraceae</taxon>
        <taxon>Hymenobacter</taxon>
    </lineage>
</organism>
<dbReference type="InterPro" id="IPR011042">
    <property type="entry name" value="6-blade_b-propeller_TolB-like"/>
</dbReference>
<dbReference type="Proteomes" id="UP000831113">
    <property type="component" value="Chromosome"/>
</dbReference>
<gene>
    <name evidence="2" type="ORF">MTX78_13740</name>
</gene>
<dbReference type="InterPro" id="IPR052918">
    <property type="entry name" value="Motility_Chemotaxis_Reg"/>
</dbReference>
<keyword evidence="1" id="KW-0732">Signal</keyword>
<dbReference type="PANTHER" id="PTHR35580:SF1">
    <property type="entry name" value="PHYTASE-LIKE DOMAIN-CONTAINING PROTEIN"/>
    <property type="match status" value="1"/>
</dbReference>